<accession>A0A1Y1WD19</accession>
<feature type="domain" description="F-box" evidence="2">
    <location>
        <begin position="2"/>
        <end position="48"/>
    </location>
</feature>
<dbReference type="GO" id="GO:0031146">
    <property type="term" value="P:SCF-dependent proteasomal ubiquitin-dependent protein catabolic process"/>
    <property type="evidence" value="ECO:0007669"/>
    <property type="project" value="TreeGrafter"/>
</dbReference>
<dbReference type="SMART" id="SM00256">
    <property type="entry name" value="FBOX"/>
    <property type="match status" value="1"/>
</dbReference>
<name>A0A1Y1WD19_9FUNG</name>
<dbReference type="Gene3D" id="1.20.1280.50">
    <property type="match status" value="1"/>
</dbReference>
<feature type="transmembrane region" description="Helical" evidence="1">
    <location>
        <begin position="269"/>
        <end position="291"/>
    </location>
</feature>
<dbReference type="InterPro" id="IPR001810">
    <property type="entry name" value="F-box_dom"/>
</dbReference>
<dbReference type="RefSeq" id="XP_040744934.1">
    <property type="nucleotide sequence ID" value="XM_040887077.1"/>
</dbReference>
<organism evidence="3 4">
    <name type="scientific">Linderina pennispora</name>
    <dbReference type="NCBI Taxonomy" id="61395"/>
    <lineage>
        <taxon>Eukaryota</taxon>
        <taxon>Fungi</taxon>
        <taxon>Fungi incertae sedis</taxon>
        <taxon>Zoopagomycota</taxon>
        <taxon>Kickxellomycotina</taxon>
        <taxon>Kickxellomycetes</taxon>
        <taxon>Kickxellales</taxon>
        <taxon>Kickxellaceae</taxon>
        <taxon>Linderina</taxon>
    </lineage>
</organism>
<dbReference type="Pfam" id="PF12937">
    <property type="entry name" value="F-box-like"/>
    <property type="match status" value="1"/>
</dbReference>
<sequence>MSAELNTLPDDVLFHVFSFCNGDDISAFSQVCRQFRQVCDDDYLWKQLFLRRFGHAPEGNLSTYKAEYYESERTILSVADDCTIAHNHNPYWQTIDDHRSIFGRVSLLHAVSWLHVFGELHGVHSGTYNVIWRLSVLPRAQHIFDINFRAEANGNITESRLPESANLLDFGSDYFDFVLPEPLVVLKPFEDVAVECRCTTNTWKSNLKLCSVRLEPIDERRRGQRLRWAEQVKRSAQASNGNRPWQIRFLRSRPGASYRLWKPWIQRQWYEAGFIAMFCAIALALFVHILFTHTAK</sequence>
<dbReference type="STRING" id="61395.A0A1Y1WD19"/>
<keyword evidence="4" id="KW-1185">Reference proteome</keyword>
<dbReference type="OrthoDB" id="3219396at2759"/>
<keyword evidence="1" id="KW-0812">Transmembrane</keyword>
<evidence type="ECO:0000313" key="3">
    <source>
        <dbReference type="EMBL" id="ORX71419.1"/>
    </source>
</evidence>
<dbReference type="PROSITE" id="PS50181">
    <property type="entry name" value="FBOX"/>
    <property type="match status" value="1"/>
</dbReference>
<dbReference type="InterPro" id="IPR036047">
    <property type="entry name" value="F-box-like_dom_sf"/>
</dbReference>
<dbReference type="AlphaFoldDB" id="A0A1Y1WD19"/>
<dbReference type="PANTHER" id="PTHR12874:SF9">
    <property type="entry name" value="F-BOX ONLY PROTEIN 48"/>
    <property type="match status" value="1"/>
</dbReference>
<gene>
    <name evidence="3" type="ORF">DL89DRAFT_266422</name>
</gene>
<protein>
    <recommendedName>
        <fullName evidence="2">F-box domain-containing protein</fullName>
    </recommendedName>
</protein>
<evidence type="ECO:0000259" key="2">
    <source>
        <dbReference type="PROSITE" id="PS50181"/>
    </source>
</evidence>
<dbReference type="Proteomes" id="UP000193922">
    <property type="component" value="Unassembled WGS sequence"/>
</dbReference>
<proteinExistence type="predicted"/>
<dbReference type="PANTHER" id="PTHR12874">
    <property type="entry name" value="F-BOX ONLY PROTEIN 48-RELATED"/>
    <property type="match status" value="1"/>
</dbReference>
<dbReference type="SUPFAM" id="SSF81383">
    <property type="entry name" value="F-box domain"/>
    <property type="match status" value="1"/>
</dbReference>
<evidence type="ECO:0000313" key="4">
    <source>
        <dbReference type="Proteomes" id="UP000193922"/>
    </source>
</evidence>
<keyword evidence="1" id="KW-1133">Transmembrane helix</keyword>
<dbReference type="GeneID" id="63803725"/>
<dbReference type="GO" id="GO:0005737">
    <property type="term" value="C:cytoplasm"/>
    <property type="evidence" value="ECO:0007669"/>
    <property type="project" value="TreeGrafter"/>
</dbReference>
<dbReference type="EMBL" id="MCFD01000004">
    <property type="protein sequence ID" value="ORX71419.1"/>
    <property type="molecule type" value="Genomic_DNA"/>
</dbReference>
<reference evidence="3 4" key="1">
    <citation type="submission" date="2016-07" db="EMBL/GenBank/DDBJ databases">
        <title>Pervasive Adenine N6-methylation of Active Genes in Fungi.</title>
        <authorList>
            <consortium name="DOE Joint Genome Institute"/>
            <person name="Mondo S.J."/>
            <person name="Dannebaum R.O."/>
            <person name="Kuo R.C."/>
            <person name="Labutti K."/>
            <person name="Haridas S."/>
            <person name="Kuo A."/>
            <person name="Salamov A."/>
            <person name="Ahrendt S.R."/>
            <person name="Lipzen A."/>
            <person name="Sullivan W."/>
            <person name="Andreopoulos W.B."/>
            <person name="Clum A."/>
            <person name="Lindquist E."/>
            <person name="Daum C."/>
            <person name="Ramamoorthy G.K."/>
            <person name="Gryganskyi A."/>
            <person name="Culley D."/>
            <person name="Magnuson J.K."/>
            <person name="James T.Y."/>
            <person name="O'Malley M.A."/>
            <person name="Stajich J.E."/>
            <person name="Spatafora J.W."/>
            <person name="Visel A."/>
            <person name="Grigoriev I.V."/>
        </authorList>
    </citation>
    <scope>NUCLEOTIDE SEQUENCE [LARGE SCALE GENOMIC DNA]</scope>
    <source>
        <strain evidence="3 4">ATCC 12442</strain>
    </source>
</reference>
<evidence type="ECO:0000256" key="1">
    <source>
        <dbReference type="SAM" id="Phobius"/>
    </source>
</evidence>
<dbReference type="GO" id="GO:0019005">
    <property type="term" value="C:SCF ubiquitin ligase complex"/>
    <property type="evidence" value="ECO:0007669"/>
    <property type="project" value="TreeGrafter"/>
</dbReference>
<comment type="caution">
    <text evidence="3">The sequence shown here is derived from an EMBL/GenBank/DDBJ whole genome shotgun (WGS) entry which is preliminary data.</text>
</comment>
<keyword evidence="1" id="KW-0472">Membrane</keyword>